<dbReference type="RefSeq" id="XP_068358955.1">
    <property type="nucleotide sequence ID" value="XM_068504879.1"/>
</dbReference>
<organism evidence="2 3">
    <name type="scientific">Tritrichomonas foetus</name>
    <dbReference type="NCBI Taxonomy" id="1144522"/>
    <lineage>
        <taxon>Eukaryota</taxon>
        <taxon>Metamonada</taxon>
        <taxon>Parabasalia</taxon>
        <taxon>Tritrichomonadida</taxon>
        <taxon>Tritrichomonadidae</taxon>
        <taxon>Tritrichomonas</taxon>
    </lineage>
</organism>
<gene>
    <name evidence="2" type="ORF">TRFO_26321</name>
</gene>
<feature type="transmembrane region" description="Helical" evidence="1">
    <location>
        <begin position="28"/>
        <end position="46"/>
    </location>
</feature>
<dbReference type="AlphaFoldDB" id="A0A1J4K3Q9"/>
<feature type="transmembrane region" description="Helical" evidence="1">
    <location>
        <begin position="159"/>
        <end position="180"/>
    </location>
</feature>
<accession>A0A1J4K3Q9</accession>
<keyword evidence="1" id="KW-0812">Transmembrane</keyword>
<keyword evidence="1" id="KW-1133">Transmembrane helix</keyword>
<dbReference type="EMBL" id="MLAK01000745">
    <property type="protein sequence ID" value="OHT05819.1"/>
    <property type="molecule type" value="Genomic_DNA"/>
</dbReference>
<dbReference type="Proteomes" id="UP000179807">
    <property type="component" value="Unassembled WGS sequence"/>
</dbReference>
<keyword evidence="3" id="KW-1185">Reference proteome</keyword>
<reference evidence="2" key="1">
    <citation type="submission" date="2016-10" db="EMBL/GenBank/DDBJ databases">
        <authorList>
            <person name="Benchimol M."/>
            <person name="Almeida L.G."/>
            <person name="Vasconcelos A.T."/>
            <person name="Perreira-Neves A."/>
            <person name="Rosa I.A."/>
            <person name="Tasca T."/>
            <person name="Bogo M.R."/>
            <person name="de Souza W."/>
        </authorList>
    </citation>
    <scope>NUCLEOTIDE SEQUENCE [LARGE SCALE GENOMIC DNA]</scope>
    <source>
        <strain evidence="2">K</strain>
    </source>
</reference>
<dbReference type="GeneID" id="94839583"/>
<proteinExistence type="predicted"/>
<feature type="transmembrane region" description="Helical" evidence="1">
    <location>
        <begin position="226"/>
        <end position="250"/>
    </location>
</feature>
<evidence type="ECO:0000313" key="2">
    <source>
        <dbReference type="EMBL" id="OHT05819.1"/>
    </source>
</evidence>
<protein>
    <recommendedName>
        <fullName evidence="4">Glycosyltransferase RgtA/B/C/D-like domain-containing protein</fullName>
    </recommendedName>
</protein>
<feature type="transmembrane region" description="Helical" evidence="1">
    <location>
        <begin position="117"/>
        <end position="138"/>
    </location>
</feature>
<keyword evidence="1" id="KW-0472">Membrane</keyword>
<dbReference type="VEuPathDB" id="TrichDB:TRFO_26321"/>
<evidence type="ECO:0000313" key="3">
    <source>
        <dbReference type="Proteomes" id="UP000179807"/>
    </source>
</evidence>
<feature type="transmembrane region" description="Helical" evidence="1">
    <location>
        <begin position="352"/>
        <end position="371"/>
    </location>
</feature>
<sequence>MVLSLNERDESHRRLRLRGLLKPKKSDLLLLIFTLAPHIYFYSIAFQRVNFQVILTSRSGLLNTMMAKTLYNSELLEQFNRHFEKHHMTHYQVLPLHPLLYRIVYYLCFRSWKRATMVYVIGLSILCNFVFSRFVYCARFIKNPIIPSLIFTVYPFRSLFLRSVTNEYCLVIILFCLIYIGKQTRSFRLVQFSSALMILSYESGFLIILGFIIGSILSKNRKTFRYLFYGFICGSSVLSIFHKIICGRFFPLFFDMLTFYRYPFQELLSNALKIGQLRQFHGLYGYYIIPLIACLMMLTIEKMIGIPLLFAFLYAASYKDMKAIDLACPIEAIATIVGFDALIKHPRFKNSLFVLAPLYILGSFYLTGLIFQEKEFFRSVNSRVYTM</sequence>
<name>A0A1J4K3Q9_9EUKA</name>
<feature type="transmembrane region" description="Helical" evidence="1">
    <location>
        <begin position="192"/>
        <end position="214"/>
    </location>
</feature>
<comment type="caution">
    <text evidence="2">The sequence shown here is derived from an EMBL/GenBank/DDBJ whole genome shotgun (WGS) entry which is preliminary data.</text>
</comment>
<evidence type="ECO:0008006" key="4">
    <source>
        <dbReference type="Google" id="ProtNLM"/>
    </source>
</evidence>
<evidence type="ECO:0000256" key="1">
    <source>
        <dbReference type="SAM" id="Phobius"/>
    </source>
</evidence>
<feature type="transmembrane region" description="Helical" evidence="1">
    <location>
        <begin position="287"/>
        <end position="314"/>
    </location>
</feature>